<evidence type="ECO:0000256" key="1">
    <source>
        <dbReference type="ARBA" id="ARBA00004418"/>
    </source>
</evidence>
<dbReference type="InterPro" id="IPR050490">
    <property type="entry name" value="Bact_solute-bd_prot1"/>
</dbReference>
<dbReference type="SUPFAM" id="SSF53850">
    <property type="entry name" value="Periplasmic binding protein-like II"/>
    <property type="match status" value="1"/>
</dbReference>
<protein>
    <submittedName>
        <fullName evidence="5">Multiple sugar transport system substrate-binding protein</fullName>
    </submittedName>
</protein>
<evidence type="ECO:0000256" key="2">
    <source>
        <dbReference type="ARBA" id="ARBA00008520"/>
    </source>
</evidence>
<dbReference type="Proteomes" id="UP001242480">
    <property type="component" value="Unassembled WGS sequence"/>
</dbReference>
<comment type="subcellular location">
    <subcellularLocation>
        <location evidence="1">Periplasm</location>
    </subcellularLocation>
</comment>
<comment type="caution">
    <text evidence="5">The sequence shown here is derived from an EMBL/GenBank/DDBJ whole genome shotgun (WGS) entry which is preliminary data.</text>
</comment>
<keyword evidence="3" id="KW-0574">Periplasm</keyword>
<dbReference type="Pfam" id="PF13416">
    <property type="entry name" value="SBP_bac_8"/>
    <property type="match status" value="1"/>
</dbReference>
<dbReference type="PANTHER" id="PTHR43649">
    <property type="entry name" value="ARABINOSE-BINDING PROTEIN-RELATED"/>
    <property type="match status" value="1"/>
</dbReference>
<dbReference type="PANTHER" id="PTHR43649:SF12">
    <property type="entry name" value="DIACETYLCHITOBIOSE BINDING PROTEIN DASA"/>
    <property type="match status" value="1"/>
</dbReference>
<feature type="compositionally biased region" description="Basic residues" evidence="4">
    <location>
        <begin position="14"/>
        <end position="26"/>
    </location>
</feature>
<keyword evidence="6" id="KW-1185">Reference proteome</keyword>
<dbReference type="CDD" id="cd14748">
    <property type="entry name" value="PBP2_UgpB"/>
    <property type="match status" value="1"/>
</dbReference>
<sequence length="496" mass="53300">MGSGVAQSGEPSWRKRRRRHRPRRSHGSTDRIDPVAPACSSPTSHRDSLEESTVKRSASRSRALLGRRWRSAIIATATLCFSWLSVPPANAETILSVLYAVPSNFSKLHDELSQKFTQKNPDIKIVFRSPAKDYEDGIQQILRSAVVGDTPDVAFIGLNQLRVLVDRGLAAPLDERAASEGGFETLGSMRSIVSLGRVQGRTYAMPFAVSTPILYVNEDLVRAAGGAMDAFPTTWDGVLALSRKIHALPKAPVGFSFQWDTSGNWLVQALVNSHGGNLAKDGGCRVGFDGAAGAWTFDTLQKFHDQGMPDLTWSQGRQAFDAGTVGILAGSTSYVAQATRVAAGKFAFRTMPFPDMVPGGTLPAGGTSAVILTKDPEKQHAAWAYLKFATGPVGQTLMATDTGYMPVNRIAVDDPALLGNYLKQNPNQLTAIAQMPLMAPWESWAGPNGIKIIDMISSKAEAIIAGKLLAQDGLRQLVEEVPPLLPADCAVPTPLQ</sequence>
<comment type="similarity">
    <text evidence="2">Belongs to the bacterial solute-binding protein 1 family.</text>
</comment>
<organism evidence="5 6">
    <name type="scientific">Labrys wisconsinensis</name>
    <dbReference type="NCBI Taxonomy" id="425677"/>
    <lineage>
        <taxon>Bacteria</taxon>
        <taxon>Pseudomonadati</taxon>
        <taxon>Pseudomonadota</taxon>
        <taxon>Alphaproteobacteria</taxon>
        <taxon>Hyphomicrobiales</taxon>
        <taxon>Xanthobacteraceae</taxon>
        <taxon>Labrys</taxon>
    </lineage>
</organism>
<proteinExistence type="inferred from homology"/>
<gene>
    <name evidence="5" type="ORF">QO011_002207</name>
</gene>
<dbReference type="RefSeq" id="WP_307271555.1">
    <property type="nucleotide sequence ID" value="NZ_JAUSVX010000003.1"/>
</dbReference>
<accession>A0ABU0J4J3</accession>
<dbReference type="Gene3D" id="3.40.190.10">
    <property type="entry name" value="Periplasmic binding protein-like II"/>
    <property type="match status" value="2"/>
</dbReference>
<dbReference type="InterPro" id="IPR006059">
    <property type="entry name" value="SBP"/>
</dbReference>
<feature type="region of interest" description="Disordered" evidence="4">
    <location>
        <begin position="1"/>
        <end position="57"/>
    </location>
</feature>
<reference evidence="5 6" key="1">
    <citation type="submission" date="2023-07" db="EMBL/GenBank/DDBJ databases">
        <title>Genomic Encyclopedia of Type Strains, Phase IV (KMG-IV): sequencing the most valuable type-strain genomes for metagenomic binning, comparative biology and taxonomic classification.</title>
        <authorList>
            <person name="Goeker M."/>
        </authorList>
    </citation>
    <scope>NUCLEOTIDE SEQUENCE [LARGE SCALE GENOMIC DNA]</scope>
    <source>
        <strain evidence="5 6">DSM 19619</strain>
    </source>
</reference>
<dbReference type="EMBL" id="JAUSVX010000003">
    <property type="protein sequence ID" value="MDQ0469196.1"/>
    <property type="molecule type" value="Genomic_DNA"/>
</dbReference>
<evidence type="ECO:0000256" key="4">
    <source>
        <dbReference type="SAM" id="MobiDB-lite"/>
    </source>
</evidence>
<name>A0ABU0J4J3_9HYPH</name>
<feature type="compositionally biased region" description="Polar residues" evidence="4">
    <location>
        <begin position="1"/>
        <end position="10"/>
    </location>
</feature>
<keyword evidence="5" id="KW-0813">Transport</keyword>
<keyword evidence="5" id="KW-0762">Sugar transport</keyword>
<evidence type="ECO:0000256" key="3">
    <source>
        <dbReference type="ARBA" id="ARBA00022764"/>
    </source>
</evidence>
<evidence type="ECO:0000313" key="6">
    <source>
        <dbReference type="Proteomes" id="UP001242480"/>
    </source>
</evidence>
<feature type="compositionally biased region" description="Basic and acidic residues" evidence="4">
    <location>
        <begin position="44"/>
        <end position="54"/>
    </location>
</feature>
<evidence type="ECO:0000313" key="5">
    <source>
        <dbReference type="EMBL" id="MDQ0469196.1"/>
    </source>
</evidence>